<dbReference type="InterPro" id="IPR057326">
    <property type="entry name" value="KR_dom"/>
</dbReference>
<comment type="similarity">
    <text evidence="1 2">Belongs to the short-chain dehydrogenases/reductases (SDR) family.</text>
</comment>
<dbReference type="Gene3D" id="3.40.50.720">
    <property type="entry name" value="NAD(P)-binding Rossmann-like Domain"/>
    <property type="match status" value="1"/>
</dbReference>
<feature type="domain" description="Ketoreductase" evidence="3">
    <location>
        <begin position="6"/>
        <end position="189"/>
    </location>
</feature>
<sequence length="249" mass="25992">MELRGKVAVVTGAAGGLGREIALGLAARGCKVAAVDKDEAAIAELAAEMPGLSTFVCDVTDQRAVALCLGEVYGQLGEVDCLINNAGLIFSGPLVNPVAAENRRHTVEAWDRVIKSNLYSVFLTTVEVADRMMMKRTKGVIVNISSVAAKGNGGQCAYSAAKAGVEAFTRAAAKEVGAWGIRVVAIAPGFMDTPSTRAAMSQNILEEWKRKTALRRFGGAENVVGAVVHALENEFLTGCVIPVDGGVSL</sequence>
<evidence type="ECO:0000313" key="5">
    <source>
        <dbReference type="Proteomes" id="UP001254848"/>
    </source>
</evidence>
<dbReference type="Pfam" id="PF00106">
    <property type="entry name" value="adh_short"/>
    <property type="match status" value="1"/>
</dbReference>
<dbReference type="PROSITE" id="PS00061">
    <property type="entry name" value="ADH_SHORT"/>
    <property type="match status" value="1"/>
</dbReference>
<evidence type="ECO:0000256" key="2">
    <source>
        <dbReference type="RuleBase" id="RU000363"/>
    </source>
</evidence>
<dbReference type="SUPFAM" id="SSF51735">
    <property type="entry name" value="NAD(P)-binding Rossmann-fold domains"/>
    <property type="match status" value="1"/>
</dbReference>
<dbReference type="InterPro" id="IPR020904">
    <property type="entry name" value="Sc_DH/Rdtase_CS"/>
</dbReference>
<evidence type="ECO:0000259" key="3">
    <source>
        <dbReference type="SMART" id="SM00822"/>
    </source>
</evidence>
<dbReference type="PANTHER" id="PTHR42760">
    <property type="entry name" value="SHORT-CHAIN DEHYDROGENASES/REDUCTASES FAMILY MEMBER"/>
    <property type="match status" value="1"/>
</dbReference>
<dbReference type="Proteomes" id="UP001254848">
    <property type="component" value="Unassembled WGS sequence"/>
</dbReference>
<organism evidence="4 5">
    <name type="scientific">Anaeroselena agilis</name>
    <dbReference type="NCBI Taxonomy" id="3063788"/>
    <lineage>
        <taxon>Bacteria</taxon>
        <taxon>Bacillati</taxon>
        <taxon>Bacillota</taxon>
        <taxon>Negativicutes</taxon>
        <taxon>Acetonemataceae</taxon>
        <taxon>Anaeroselena</taxon>
    </lineage>
</organism>
<reference evidence="4 5" key="1">
    <citation type="submission" date="2023-07" db="EMBL/GenBank/DDBJ databases">
        <title>The novel representative of Negativicutes class, Anaeroselena agilis gen. nov. sp. nov.</title>
        <authorList>
            <person name="Prokofeva M.I."/>
            <person name="Elcheninov A.G."/>
            <person name="Klyukina A."/>
            <person name="Kublanov I.V."/>
            <person name="Frolov E.N."/>
            <person name="Podosokorskaya O.A."/>
        </authorList>
    </citation>
    <scope>NUCLEOTIDE SEQUENCE [LARGE SCALE GENOMIC DNA]</scope>
    <source>
        <strain evidence="4 5">4137-cl</strain>
    </source>
</reference>
<dbReference type="InterPro" id="IPR036291">
    <property type="entry name" value="NAD(P)-bd_dom_sf"/>
</dbReference>
<dbReference type="PANTHER" id="PTHR42760:SF135">
    <property type="entry name" value="BLL7886 PROTEIN"/>
    <property type="match status" value="1"/>
</dbReference>
<evidence type="ECO:0000256" key="1">
    <source>
        <dbReference type="ARBA" id="ARBA00006484"/>
    </source>
</evidence>
<name>A0ABU3NSE1_9FIRM</name>
<gene>
    <name evidence="4" type="ORF">Q4T40_00585</name>
</gene>
<protein>
    <submittedName>
        <fullName evidence="4">SDR family NAD(P)-dependent oxidoreductase</fullName>
    </submittedName>
</protein>
<dbReference type="SMART" id="SM00822">
    <property type="entry name" value="PKS_KR"/>
    <property type="match status" value="1"/>
</dbReference>
<dbReference type="RefSeq" id="WP_413778311.1">
    <property type="nucleotide sequence ID" value="NZ_JAUOZS010000001.1"/>
</dbReference>
<dbReference type="PRINTS" id="PR00080">
    <property type="entry name" value="SDRFAMILY"/>
</dbReference>
<dbReference type="InterPro" id="IPR002347">
    <property type="entry name" value="SDR_fam"/>
</dbReference>
<accession>A0ABU3NSE1</accession>
<dbReference type="PRINTS" id="PR00081">
    <property type="entry name" value="GDHRDH"/>
</dbReference>
<evidence type="ECO:0000313" key="4">
    <source>
        <dbReference type="EMBL" id="MDT8899743.1"/>
    </source>
</evidence>
<proteinExistence type="inferred from homology"/>
<dbReference type="EMBL" id="JAUOZS010000001">
    <property type="protein sequence ID" value="MDT8899743.1"/>
    <property type="molecule type" value="Genomic_DNA"/>
</dbReference>
<keyword evidence="5" id="KW-1185">Reference proteome</keyword>
<comment type="caution">
    <text evidence="4">The sequence shown here is derived from an EMBL/GenBank/DDBJ whole genome shotgun (WGS) entry which is preliminary data.</text>
</comment>